<dbReference type="NCBIfam" id="TIGR00229">
    <property type="entry name" value="sensory_box"/>
    <property type="match status" value="2"/>
</dbReference>
<dbReference type="InterPro" id="IPR001610">
    <property type="entry name" value="PAC"/>
</dbReference>
<evidence type="ECO:0000259" key="3">
    <source>
        <dbReference type="PROSITE" id="PS50112"/>
    </source>
</evidence>
<dbReference type="SMART" id="SM00267">
    <property type="entry name" value="GGDEF"/>
    <property type="match status" value="1"/>
</dbReference>
<dbReference type="InterPro" id="IPR052155">
    <property type="entry name" value="Biofilm_reg_signaling"/>
</dbReference>
<dbReference type="InterPro" id="IPR000014">
    <property type="entry name" value="PAS"/>
</dbReference>
<dbReference type="CDD" id="cd01949">
    <property type="entry name" value="GGDEF"/>
    <property type="match status" value="1"/>
</dbReference>
<keyword evidence="1" id="KW-0175">Coiled coil</keyword>
<dbReference type="CDD" id="cd00130">
    <property type="entry name" value="PAS"/>
    <property type="match status" value="2"/>
</dbReference>
<dbReference type="InterPro" id="IPR000160">
    <property type="entry name" value="GGDEF_dom"/>
</dbReference>
<dbReference type="CDD" id="cd01948">
    <property type="entry name" value="EAL"/>
    <property type="match status" value="1"/>
</dbReference>
<dbReference type="SMART" id="SM00091">
    <property type="entry name" value="PAS"/>
    <property type="match status" value="2"/>
</dbReference>
<evidence type="ECO:0000259" key="5">
    <source>
        <dbReference type="PROSITE" id="PS50883"/>
    </source>
</evidence>
<dbReference type="SMART" id="SM00086">
    <property type="entry name" value="PAC"/>
    <property type="match status" value="1"/>
</dbReference>
<dbReference type="PROSITE" id="PS50883">
    <property type="entry name" value="EAL"/>
    <property type="match status" value="1"/>
</dbReference>
<dbReference type="SUPFAM" id="SSF55785">
    <property type="entry name" value="PYP-like sensor domain (PAS domain)"/>
    <property type="match status" value="2"/>
</dbReference>
<feature type="domain" description="PAC" evidence="4">
    <location>
        <begin position="269"/>
        <end position="322"/>
    </location>
</feature>
<dbReference type="Gene3D" id="3.30.450.20">
    <property type="entry name" value="PAS domain"/>
    <property type="match status" value="2"/>
</dbReference>
<feature type="transmembrane region" description="Helical" evidence="2">
    <location>
        <begin position="38"/>
        <end position="62"/>
    </location>
</feature>
<accession>A0AB39HBJ9</accession>
<dbReference type="InterPro" id="IPR001633">
    <property type="entry name" value="EAL_dom"/>
</dbReference>
<dbReference type="PROSITE" id="PS50887">
    <property type="entry name" value="GGDEF"/>
    <property type="match status" value="1"/>
</dbReference>
<feature type="transmembrane region" description="Helical" evidence="2">
    <location>
        <begin position="12"/>
        <end position="32"/>
    </location>
</feature>
<organism evidence="7">
    <name type="scientific">Vibrio sp. HB236076</name>
    <dbReference type="NCBI Taxonomy" id="3232307"/>
    <lineage>
        <taxon>Bacteria</taxon>
        <taxon>Pseudomonadati</taxon>
        <taxon>Pseudomonadota</taxon>
        <taxon>Gammaproteobacteria</taxon>
        <taxon>Vibrionales</taxon>
        <taxon>Vibrionaceae</taxon>
        <taxon>Vibrio</taxon>
    </lineage>
</organism>
<evidence type="ECO:0000259" key="6">
    <source>
        <dbReference type="PROSITE" id="PS50887"/>
    </source>
</evidence>
<dbReference type="EMBL" id="CP162601">
    <property type="protein sequence ID" value="XDK24817.1"/>
    <property type="molecule type" value="Genomic_DNA"/>
</dbReference>
<dbReference type="PANTHER" id="PTHR44757">
    <property type="entry name" value="DIGUANYLATE CYCLASE DGCP"/>
    <property type="match status" value="1"/>
</dbReference>
<feature type="domain" description="PAS" evidence="3">
    <location>
        <begin position="69"/>
        <end position="140"/>
    </location>
</feature>
<protein>
    <submittedName>
        <fullName evidence="7">EAL domain-containing protein</fullName>
    </submittedName>
</protein>
<dbReference type="SUPFAM" id="SSF141868">
    <property type="entry name" value="EAL domain-like"/>
    <property type="match status" value="1"/>
</dbReference>
<sequence length="772" mass="88576">MYDVFGFSWHKIKWLAAFQVTFTVVAIFWLHLTFAIEFSSLASVMTIGGLFAVSTFSLLIAIQRYVHQNTSIAQTLLDSVGDVVVFKDYDGKFLYGNKTVADLYQTTPEAMVGKDDFDFTHNKEQADFLRNNVQGIMTRFEKENVYESSTDVNTGEHRCFHSIKIPFRDINKQLKILVIAKDITEISQLKEQAERNKKRLEHVLDVSQEGLWEWNTQTNEVLHNAQWESITGIKRSDNSFQEFEQCILAEDRASVFQALDELVKHNRPYNIEFRMQKPDGNIIWVWDRGQVAEFDQDNKPLWLAGIVQDITNEKQNQQKIQYYAYHDQLTGLINRVKLDIELNQVIKDSVAQNTYSALMFIDLDRFKLLNDSYGHHMGDMLLQNIAQRITQVLAQRTENQTIVARFGGDEFVAVLPLISNSQQQATAQTQAFADEIIAQISKTFRLTSKVQQLCIEYAITASIGGVVFKSDQHTAGEILQLADTALYHVKSLGGHNVKICDITLQNEFNQTSELQKSMHKAITRSEFTIYLQPKFDGQERIIGAEALVRWVHPELGVLSPFSFINIAEESNLILLIGDQVINQACQQLKQWQQNPTTEHLELAVNLSAKQIWQKHFVEDFIELVEEHQIDHSKLIVEVTESVLIQDIDDATEKLTRLKQYGISVSLDDFGTGYSSLNYLRSLPIDEIKIDRSFINDVTESAHAHLMVKSIVDLARNFKLRVVSEGVEEKEQLNLLNQLGIDRYQGFYFSKPIDKLEMDQLIQNHFSTVKTNK</sequence>
<keyword evidence="2" id="KW-1133">Transmembrane helix</keyword>
<dbReference type="PROSITE" id="PS50112">
    <property type="entry name" value="PAS"/>
    <property type="match status" value="1"/>
</dbReference>
<dbReference type="InterPro" id="IPR013655">
    <property type="entry name" value="PAS_fold_3"/>
</dbReference>
<dbReference type="PROSITE" id="PS50113">
    <property type="entry name" value="PAC"/>
    <property type="match status" value="1"/>
</dbReference>
<dbReference type="PANTHER" id="PTHR44757:SF2">
    <property type="entry name" value="BIOFILM ARCHITECTURE MAINTENANCE PROTEIN MBAA"/>
    <property type="match status" value="1"/>
</dbReference>
<dbReference type="Pfam" id="PF00990">
    <property type="entry name" value="GGDEF"/>
    <property type="match status" value="1"/>
</dbReference>
<dbReference type="RefSeq" id="WP_306100532.1">
    <property type="nucleotide sequence ID" value="NZ_CP162601.1"/>
</dbReference>
<evidence type="ECO:0000259" key="4">
    <source>
        <dbReference type="PROSITE" id="PS50113"/>
    </source>
</evidence>
<dbReference type="AlphaFoldDB" id="A0AB39HBJ9"/>
<dbReference type="KEGG" id="vih:AB0763_11585"/>
<proteinExistence type="predicted"/>
<dbReference type="InterPro" id="IPR035919">
    <property type="entry name" value="EAL_sf"/>
</dbReference>
<dbReference type="InterPro" id="IPR000700">
    <property type="entry name" value="PAS-assoc_C"/>
</dbReference>
<feature type="domain" description="GGDEF" evidence="6">
    <location>
        <begin position="354"/>
        <end position="502"/>
    </location>
</feature>
<dbReference type="SUPFAM" id="SSF55073">
    <property type="entry name" value="Nucleotide cyclase"/>
    <property type="match status" value="1"/>
</dbReference>
<dbReference type="Pfam" id="PF08448">
    <property type="entry name" value="PAS_4"/>
    <property type="match status" value="1"/>
</dbReference>
<keyword evidence="2" id="KW-0812">Transmembrane</keyword>
<feature type="domain" description="EAL" evidence="5">
    <location>
        <begin position="511"/>
        <end position="765"/>
    </location>
</feature>
<gene>
    <name evidence="7" type="ORF">AB0763_11585</name>
</gene>
<evidence type="ECO:0000256" key="2">
    <source>
        <dbReference type="SAM" id="Phobius"/>
    </source>
</evidence>
<dbReference type="InterPro" id="IPR029787">
    <property type="entry name" value="Nucleotide_cyclase"/>
</dbReference>
<dbReference type="InterPro" id="IPR043128">
    <property type="entry name" value="Rev_trsase/Diguanyl_cyclase"/>
</dbReference>
<name>A0AB39HBJ9_9VIBR</name>
<evidence type="ECO:0000256" key="1">
    <source>
        <dbReference type="SAM" id="Coils"/>
    </source>
</evidence>
<dbReference type="Gene3D" id="3.20.20.450">
    <property type="entry name" value="EAL domain"/>
    <property type="match status" value="1"/>
</dbReference>
<evidence type="ECO:0000313" key="7">
    <source>
        <dbReference type="EMBL" id="XDK24817.1"/>
    </source>
</evidence>
<dbReference type="Pfam" id="PF08447">
    <property type="entry name" value="PAS_3"/>
    <property type="match status" value="1"/>
</dbReference>
<reference evidence="7" key="1">
    <citation type="submission" date="2024-07" db="EMBL/GenBank/DDBJ databases">
        <title>Genome Analysis of a Potential Novel Vibrio Species Secreting pH- and Thermo-stable Alginate Lyase and its Application in Producing Alginate Oligosaccharides.</title>
        <authorList>
            <person name="Huang H."/>
            <person name="Bao K."/>
        </authorList>
    </citation>
    <scope>NUCLEOTIDE SEQUENCE</scope>
    <source>
        <strain evidence="7">HB236076</strain>
    </source>
</reference>
<keyword evidence="2" id="KW-0472">Membrane</keyword>
<dbReference type="InterPro" id="IPR013656">
    <property type="entry name" value="PAS_4"/>
</dbReference>
<dbReference type="Gene3D" id="3.30.70.270">
    <property type="match status" value="1"/>
</dbReference>
<dbReference type="NCBIfam" id="TIGR00254">
    <property type="entry name" value="GGDEF"/>
    <property type="match status" value="1"/>
</dbReference>
<feature type="coiled-coil region" evidence="1">
    <location>
        <begin position="183"/>
        <end position="210"/>
    </location>
</feature>
<dbReference type="InterPro" id="IPR035965">
    <property type="entry name" value="PAS-like_dom_sf"/>
</dbReference>
<dbReference type="Pfam" id="PF00563">
    <property type="entry name" value="EAL"/>
    <property type="match status" value="1"/>
</dbReference>
<dbReference type="SMART" id="SM00052">
    <property type="entry name" value="EAL"/>
    <property type="match status" value="1"/>
</dbReference>